<dbReference type="AlphaFoldDB" id="A0A0U9HH65"/>
<feature type="chain" id="PRO_5039101607" evidence="1">
    <location>
        <begin position="20"/>
        <end position="425"/>
    </location>
</feature>
<dbReference type="InterPro" id="IPR006059">
    <property type="entry name" value="SBP"/>
</dbReference>
<dbReference type="PROSITE" id="PS51257">
    <property type="entry name" value="PROKAR_LIPOPROTEIN"/>
    <property type="match status" value="1"/>
</dbReference>
<name>A0A0U9HH65_9BACI</name>
<evidence type="ECO:0000256" key="1">
    <source>
        <dbReference type="SAM" id="SignalP"/>
    </source>
</evidence>
<proteinExistence type="predicted"/>
<dbReference type="InterPro" id="IPR050490">
    <property type="entry name" value="Bact_solute-bd_prot1"/>
</dbReference>
<dbReference type="PANTHER" id="PTHR43649">
    <property type="entry name" value="ARABINOSE-BINDING PROTEIN-RELATED"/>
    <property type="match status" value="1"/>
</dbReference>
<protein>
    <submittedName>
        <fullName evidence="2">Lactose-binding protein</fullName>
    </submittedName>
</protein>
<feature type="signal peptide" evidence="1">
    <location>
        <begin position="1"/>
        <end position="19"/>
    </location>
</feature>
<dbReference type="PANTHER" id="PTHR43649:SF32">
    <property type="entry name" value="SUGAR BINDING SECRETED PROTEIN"/>
    <property type="match status" value="1"/>
</dbReference>
<keyword evidence="1" id="KW-0732">Signal</keyword>
<gene>
    <name evidence="2" type="ORF">OPHB3_3331</name>
</gene>
<accession>A0A0U9HH65</accession>
<dbReference type="Pfam" id="PF01547">
    <property type="entry name" value="SBP_bac_1"/>
    <property type="match status" value="1"/>
</dbReference>
<dbReference type="CDD" id="cd13585">
    <property type="entry name" value="PBP2_TMBP_like"/>
    <property type="match status" value="1"/>
</dbReference>
<evidence type="ECO:0000313" key="2">
    <source>
        <dbReference type="EMBL" id="GAQ19364.1"/>
    </source>
</evidence>
<dbReference type="OrthoDB" id="9768630at2"/>
<reference evidence="3" key="1">
    <citation type="submission" date="2015-07" db="EMBL/GenBank/DDBJ databases">
        <title>Draft Genome Sequence of Oceanobacillus picturae Heshi-B3 that Was Isolated from Fermented Rice Bran with Aging Salted Mackerel, Which Was Named Heshiko as Traditional Fermented Seafood in Japan.</title>
        <authorList>
            <person name="Akuzawa S."/>
            <person name="Nakagawa J."/>
            <person name="Kanekatsu T."/>
            <person name="Kanesaki Y."/>
            <person name="Suzuki T."/>
        </authorList>
    </citation>
    <scope>NUCLEOTIDE SEQUENCE [LARGE SCALE GENOMIC DNA]</scope>
    <source>
        <strain evidence="3">Heshi-B3</strain>
    </source>
</reference>
<organism evidence="2 3">
    <name type="scientific">Oceanobacillus picturae</name>
    <dbReference type="NCBI Taxonomy" id="171693"/>
    <lineage>
        <taxon>Bacteria</taxon>
        <taxon>Bacillati</taxon>
        <taxon>Bacillota</taxon>
        <taxon>Bacilli</taxon>
        <taxon>Bacillales</taxon>
        <taxon>Bacillaceae</taxon>
        <taxon>Oceanobacillus</taxon>
    </lineage>
</organism>
<dbReference type="SUPFAM" id="SSF53850">
    <property type="entry name" value="Periplasmic binding protein-like II"/>
    <property type="match status" value="1"/>
</dbReference>
<evidence type="ECO:0000313" key="3">
    <source>
        <dbReference type="Proteomes" id="UP000052946"/>
    </source>
</evidence>
<dbReference type="Proteomes" id="UP000052946">
    <property type="component" value="Unassembled WGS sequence"/>
</dbReference>
<dbReference type="RefSeq" id="WP_058951036.1">
    <property type="nucleotide sequence ID" value="NZ_BBXV01000044.1"/>
</dbReference>
<dbReference type="EMBL" id="BBXV01000044">
    <property type="protein sequence ID" value="GAQ19364.1"/>
    <property type="molecule type" value="Genomic_DNA"/>
</dbReference>
<sequence>MKRASIIFALLLFALAACSGNDGSSEQNESGDNNTLSVWAWNINVPVIEKAAEMFAEDHPGFELNIVETGTPDVYQKITTGLQAKGEGLPDVMLVEDDRLQGYLNSFPEAFVNLSEKGFAEDHMDKFPEYKTELLSKDGDMYGFPFDSGPAGVFYRVDLFEEAGIDANAIETWDDFIEAGKVLRDELDVALTGIDINNDDGVYRLMLNQQGTFYFDEEGNVDLTSEESVKAMNVIQQLSEEGLNENLVGWDAWIGGLANGTVATAPSGAWLSGSLTGQAPDMEGQWGVFPLPAMEEGGNRAANLGGSNYMISSNSEKVDLAYEFMEFFSTSDEVQLFAMENGLFPSLNTIYTEDVFSEEVAYFNDQPIWTMFADLIEDVPYANYTGDYSLARDEATKAQSRAADGNDPAEALEEAAKQLENRLNK</sequence>
<reference evidence="2 3" key="2">
    <citation type="journal article" date="2016" name="Genome Announc.">
        <title>Draft Genome Sequence of Oceanobacillus picturae Heshi-B3, Isolated from Fermented Rice Bran in a Traditional Japanese Seafood Dish.</title>
        <authorList>
            <person name="Akuzawa S."/>
            <person name="Nagaoka J."/>
            <person name="Kanekatsu M."/>
            <person name="Kanesaki Y."/>
            <person name="Suzuki T."/>
        </authorList>
    </citation>
    <scope>NUCLEOTIDE SEQUENCE [LARGE SCALE GENOMIC DNA]</scope>
    <source>
        <strain evidence="2 3">Heshi-B3</strain>
    </source>
</reference>
<dbReference type="Gene3D" id="3.40.190.10">
    <property type="entry name" value="Periplasmic binding protein-like II"/>
    <property type="match status" value="1"/>
</dbReference>
<comment type="caution">
    <text evidence="2">The sequence shown here is derived from an EMBL/GenBank/DDBJ whole genome shotgun (WGS) entry which is preliminary data.</text>
</comment>